<evidence type="ECO:0000256" key="4">
    <source>
        <dbReference type="ARBA" id="ARBA00022475"/>
    </source>
</evidence>
<evidence type="ECO:0000256" key="5">
    <source>
        <dbReference type="ARBA" id="ARBA00022692"/>
    </source>
</evidence>
<feature type="transmembrane region" description="Helical" evidence="8">
    <location>
        <begin position="76"/>
        <end position="95"/>
    </location>
</feature>
<evidence type="ECO:0000313" key="10">
    <source>
        <dbReference type="Proteomes" id="UP000320055"/>
    </source>
</evidence>
<comment type="similarity">
    <text evidence="2">Belongs to the AzlC family.</text>
</comment>
<dbReference type="PANTHER" id="PTHR34979:SF1">
    <property type="entry name" value="INNER MEMBRANE PROTEIN YGAZ"/>
    <property type="match status" value="1"/>
</dbReference>
<accession>A0A563VPH8</accession>
<evidence type="ECO:0000256" key="3">
    <source>
        <dbReference type="ARBA" id="ARBA00022448"/>
    </source>
</evidence>
<evidence type="ECO:0000256" key="7">
    <source>
        <dbReference type="ARBA" id="ARBA00023136"/>
    </source>
</evidence>
<sequence length="237" mass="25723">MSHSQVHNHSPSTEFIAGAKAIIPLVIGAIPFGIIFGTLAQSSGLSFVGAIAMSALVFAGSAQFIALGLLATKTALPIIILTTFVVNLRHLLYSLSLVSHVQRLSPFWKFILGFWLTDEVFAVAINRYHKSDRSIHKHWYYFGAAIFMYLNWQVCTVIGLTLGHLIPNASNWGLDFAMSVTFIGMVIPYVKNKPMVVTVIVSGIMALITQNLPHQSGLIVAATAGVIAGMVTQKINK</sequence>
<dbReference type="InterPro" id="IPR011606">
    <property type="entry name" value="Brnchd-chn_aa_trnsp_permease"/>
</dbReference>
<keyword evidence="10" id="KW-1185">Reference proteome</keyword>
<comment type="subcellular location">
    <subcellularLocation>
        <location evidence="1">Cell membrane</location>
        <topology evidence="1">Multi-pass membrane protein</topology>
    </subcellularLocation>
</comment>
<dbReference type="AlphaFoldDB" id="A0A563VPH8"/>
<dbReference type="GO" id="GO:0005886">
    <property type="term" value="C:plasma membrane"/>
    <property type="evidence" value="ECO:0007669"/>
    <property type="project" value="UniProtKB-SubCell"/>
</dbReference>
<dbReference type="EMBL" id="CAACVJ010000105">
    <property type="protein sequence ID" value="VEP13311.1"/>
    <property type="molecule type" value="Genomic_DNA"/>
</dbReference>
<dbReference type="PANTHER" id="PTHR34979">
    <property type="entry name" value="INNER MEMBRANE PROTEIN YGAZ"/>
    <property type="match status" value="1"/>
</dbReference>
<proteinExistence type="inferred from homology"/>
<keyword evidence="4" id="KW-1003">Cell membrane</keyword>
<dbReference type="RefSeq" id="WP_144871561.1">
    <property type="nucleotide sequence ID" value="NZ_LR213943.1"/>
</dbReference>
<organism evidence="9 10">
    <name type="scientific">Hyella patelloides LEGE 07179</name>
    <dbReference type="NCBI Taxonomy" id="945734"/>
    <lineage>
        <taxon>Bacteria</taxon>
        <taxon>Bacillati</taxon>
        <taxon>Cyanobacteriota</taxon>
        <taxon>Cyanophyceae</taxon>
        <taxon>Pleurocapsales</taxon>
        <taxon>Hyellaceae</taxon>
        <taxon>Hyella</taxon>
    </lineage>
</organism>
<evidence type="ECO:0000256" key="2">
    <source>
        <dbReference type="ARBA" id="ARBA00010735"/>
    </source>
</evidence>
<feature type="transmembrane region" description="Helical" evidence="8">
    <location>
        <begin position="172"/>
        <end position="190"/>
    </location>
</feature>
<evidence type="ECO:0000256" key="8">
    <source>
        <dbReference type="SAM" id="Phobius"/>
    </source>
</evidence>
<keyword evidence="3" id="KW-0813">Transport</keyword>
<evidence type="ECO:0000256" key="6">
    <source>
        <dbReference type="ARBA" id="ARBA00022989"/>
    </source>
</evidence>
<evidence type="ECO:0000256" key="1">
    <source>
        <dbReference type="ARBA" id="ARBA00004651"/>
    </source>
</evidence>
<keyword evidence="5 8" id="KW-0812">Transmembrane</keyword>
<dbReference type="Pfam" id="PF03591">
    <property type="entry name" value="AzlC"/>
    <property type="match status" value="1"/>
</dbReference>
<protein>
    <submittedName>
        <fullName evidence="9">Branched-chain amino acid ABC transporter permease</fullName>
    </submittedName>
</protein>
<dbReference type="GO" id="GO:1903785">
    <property type="term" value="P:L-valine transmembrane transport"/>
    <property type="evidence" value="ECO:0007669"/>
    <property type="project" value="TreeGrafter"/>
</dbReference>
<keyword evidence="7 8" id="KW-0472">Membrane</keyword>
<name>A0A563VPH8_9CYAN</name>
<evidence type="ECO:0000313" key="9">
    <source>
        <dbReference type="EMBL" id="VEP13311.1"/>
    </source>
</evidence>
<dbReference type="Proteomes" id="UP000320055">
    <property type="component" value="Unassembled WGS sequence"/>
</dbReference>
<keyword evidence="6 8" id="KW-1133">Transmembrane helix</keyword>
<feature type="transmembrane region" description="Helical" evidence="8">
    <location>
        <begin position="46"/>
        <end position="69"/>
    </location>
</feature>
<reference evidence="9 10" key="1">
    <citation type="submission" date="2019-01" db="EMBL/GenBank/DDBJ databases">
        <authorList>
            <person name="Brito A."/>
        </authorList>
    </citation>
    <scope>NUCLEOTIDE SEQUENCE [LARGE SCALE GENOMIC DNA]</scope>
    <source>
        <strain evidence="9">1</strain>
    </source>
</reference>
<gene>
    <name evidence="9" type="ORF">H1P_1930012</name>
</gene>
<dbReference type="OrthoDB" id="3177005at2"/>
<feature type="transmembrane region" description="Helical" evidence="8">
    <location>
        <begin position="21"/>
        <end position="40"/>
    </location>
</feature>
<feature type="transmembrane region" description="Helical" evidence="8">
    <location>
        <begin position="140"/>
        <end position="166"/>
    </location>
</feature>